<dbReference type="Proteomes" id="UP000321532">
    <property type="component" value="Unassembled WGS sequence"/>
</dbReference>
<gene>
    <name evidence="1" type="ORF">AAE02nite_23620</name>
</gene>
<accession>A0A512AYA3</accession>
<evidence type="ECO:0000313" key="2">
    <source>
        <dbReference type="Proteomes" id="UP000321532"/>
    </source>
</evidence>
<dbReference type="AlphaFoldDB" id="A0A512AYA3"/>
<name>A0A512AYA3_9BACT</name>
<comment type="caution">
    <text evidence="1">The sequence shown here is derived from an EMBL/GenBank/DDBJ whole genome shotgun (WGS) entry which is preliminary data.</text>
</comment>
<sequence>MQHPMKTVLVFKTSVTTSSKIQKVKPLLDKLMASGEKWNFDLEDCDNILRVEAISLQPDAIIQNLQNAGFICAELAD</sequence>
<protein>
    <recommendedName>
        <fullName evidence="3">HMA domain-containing protein</fullName>
    </recommendedName>
</protein>
<organism evidence="1 2">
    <name type="scientific">Adhaeribacter aerolatus</name>
    <dbReference type="NCBI Taxonomy" id="670289"/>
    <lineage>
        <taxon>Bacteria</taxon>
        <taxon>Pseudomonadati</taxon>
        <taxon>Bacteroidota</taxon>
        <taxon>Cytophagia</taxon>
        <taxon>Cytophagales</taxon>
        <taxon>Hymenobacteraceae</taxon>
        <taxon>Adhaeribacter</taxon>
    </lineage>
</organism>
<keyword evidence="2" id="KW-1185">Reference proteome</keyword>
<evidence type="ECO:0000313" key="1">
    <source>
        <dbReference type="EMBL" id="GEO04698.1"/>
    </source>
</evidence>
<evidence type="ECO:0008006" key="3">
    <source>
        <dbReference type="Google" id="ProtNLM"/>
    </source>
</evidence>
<dbReference type="EMBL" id="BJYS01000016">
    <property type="protein sequence ID" value="GEO04698.1"/>
    <property type="molecule type" value="Genomic_DNA"/>
</dbReference>
<reference evidence="1 2" key="1">
    <citation type="submission" date="2019-07" db="EMBL/GenBank/DDBJ databases">
        <title>Whole genome shotgun sequence of Adhaeribacter aerolatus NBRC 106133.</title>
        <authorList>
            <person name="Hosoyama A."/>
            <person name="Uohara A."/>
            <person name="Ohji S."/>
            <person name="Ichikawa N."/>
        </authorList>
    </citation>
    <scope>NUCLEOTIDE SEQUENCE [LARGE SCALE GENOMIC DNA]</scope>
    <source>
        <strain evidence="1 2">NBRC 106133</strain>
    </source>
</reference>
<proteinExistence type="predicted"/>